<dbReference type="InterPro" id="IPR017441">
    <property type="entry name" value="Protein_kinase_ATP_BS"/>
</dbReference>
<organism evidence="8 9">
    <name type="scientific">Dovyalis caffra</name>
    <dbReference type="NCBI Taxonomy" id="77055"/>
    <lineage>
        <taxon>Eukaryota</taxon>
        <taxon>Viridiplantae</taxon>
        <taxon>Streptophyta</taxon>
        <taxon>Embryophyta</taxon>
        <taxon>Tracheophyta</taxon>
        <taxon>Spermatophyta</taxon>
        <taxon>Magnoliopsida</taxon>
        <taxon>eudicotyledons</taxon>
        <taxon>Gunneridae</taxon>
        <taxon>Pentapetalae</taxon>
        <taxon>rosids</taxon>
        <taxon>fabids</taxon>
        <taxon>Malpighiales</taxon>
        <taxon>Salicaceae</taxon>
        <taxon>Flacourtieae</taxon>
        <taxon>Dovyalis</taxon>
    </lineage>
</organism>
<keyword evidence="9" id="KW-1185">Reference proteome</keyword>
<sequence length="98" mass="10663">MFFSSESKATITKNSSNWPGEESHANLRLFSSNELKIATQNFSSSNKIGEGSSGSVYKGWLENGSVVAVKVLSVEIESMRGEREFVSELAALLLCTLL</sequence>
<keyword evidence="3" id="KW-0418">Kinase</keyword>
<dbReference type="InterPro" id="IPR052059">
    <property type="entry name" value="CR_Ser/Thr_kinase"/>
</dbReference>
<dbReference type="InterPro" id="IPR011009">
    <property type="entry name" value="Kinase-like_dom_sf"/>
</dbReference>
<comment type="caution">
    <text evidence="8">The sequence shown here is derived from an EMBL/GenBank/DDBJ whole genome shotgun (WGS) entry which is preliminary data.</text>
</comment>
<dbReference type="PROSITE" id="PS50011">
    <property type="entry name" value="PROTEIN_KINASE_DOM"/>
    <property type="match status" value="1"/>
</dbReference>
<protein>
    <recommendedName>
        <fullName evidence="7">Protein kinase domain-containing protein</fullName>
    </recommendedName>
</protein>
<evidence type="ECO:0000256" key="5">
    <source>
        <dbReference type="PROSITE-ProRule" id="PRU10141"/>
    </source>
</evidence>
<evidence type="ECO:0000256" key="3">
    <source>
        <dbReference type="ARBA" id="ARBA00022777"/>
    </source>
</evidence>
<feature type="region of interest" description="Disordered" evidence="6">
    <location>
        <begin position="1"/>
        <end position="21"/>
    </location>
</feature>
<keyword evidence="2 5" id="KW-0547">Nucleotide-binding</keyword>
<dbReference type="SUPFAM" id="SSF56112">
    <property type="entry name" value="Protein kinase-like (PK-like)"/>
    <property type="match status" value="1"/>
</dbReference>
<dbReference type="Proteomes" id="UP001314170">
    <property type="component" value="Unassembled WGS sequence"/>
</dbReference>
<evidence type="ECO:0000256" key="4">
    <source>
        <dbReference type="ARBA" id="ARBA00022840"/>
    </source>
</evidence>
<dbReference type="EMBL" id="CAWUPB010001160">
    <property type="protein sequence ID" value="CAK7343026.1"/>
    <property type="molecule type" value="Genomic_DNA"/>
</dbReference>
<evidence type="ECO:0000256" key="6">
    <source>
        <dbReference type="SAM" id="MobiDB-lite"/>
    </source>
</evidence>
<dbReference type="PROSITE" id="PS00107">
    <property type="entry name" value="PROTEIN_KINASE_ATP"/>
    <property type="match status" value="1"/>
</dbReference>
<dbReference type="InterPro" id="IPR000719">
    <property type="entry name" value="Prot_kinase_dom"/>
</dbReference>
<reference evidence="8 9" key="1">
    <citation type="submission" date="2024-01" db="EMBL/GenBank/DDBJ databases">
        <authorList>
            <person name="Waweru B."/>
        </authorList>
    </citation>
    <scope>NUCLEOTIDE SEQUENCE [LARGE SCALE GENOMIC DNA]</scope>
</reference>
<keyword evidence="4 5" id="KW-0067">ATP-binding</keyword>
<evidence type="ECO:0000256" key="2">
    <source>
        <dbReference type="ARBA" id="ARBA00022741"/>
    </source>
</evidence>
<feature type="binding site" evidence="5">
    <location>
        <position position="70"/>
    </location>
    <ligand>
        <name>ATP</name>
        <dbReference type="ChEBI" id="CHEBI:30616"/>
    </ligand>
</feature>
<dbReference type="PANTHER" id="PTHR47973">
    <property type="entry name" value="CYSTEINE-RICH RECEPTOR-LIKE PROTEIN KINASE 3"/>
    <property type="match status" value="1"/>
</dbReference>
<evidence type="ECO:0000313" key="8">
    <source>
        <dbReference type="EMBL" id="CAK7343026.1"/>
    </source>
</evidence>
<evidence type="ECO:0000313" key="9">
    <source>
        <dbReference type="Proteomes" id="UP001314170"/>
    </source>
</evidence>
<dbReference type="GO" id="GO:0005524">
    <property type="term" value="F:ATP binding"/>
    <property type="evidence" value="ECO:0007669"/>
    <property type="project" value="UniProtKB-UniRule"/>
</dbReference>
<dbReference type="Gene3D" id="3.30.200.20">
    <property type="entry name" value="Phosphorylase Kinase, domain 1"/>
    <property type="match status" value="1"/>
</dbReference>
<proteinExistence type="predicted"/>
<name>A0AAV1RZ70_9ROSI</name>
<keyword evidence="1" id="KW-0808">Transferase</keyword>
<evidence type="ECO:0000259" key="7">
    <source>
        <dbReference type="PROSITE" id="PS50011"/>
    </source>
</evidence>
<dbReference type="AlphaFoldDB" id="A0AAV1RZ70"/>
<feature type="domain" description="Protein kinase" evidence="7">
    <location>
        <begin position="42"/>
        <end position="98"/>
    </location>
</feature>
<feature type="compositionally biased region" description="Polar residues" evidence="6">
    <location>
        <begin position="1"/>
        <end position="18"/>
    </location>
</feature>
<gene>
    <name evidence="8" type="ORF">DCAF_LOCUS17097</name>
</gene>
<dbReference type="GO" id="GO:0004672">
    <property type="term" value="F:protein kinase activity"/>
    <property type="evidence" value="ECO:0007669"/>
    <property type="project" value="InterPro"/>
</dbReference>
<feature type="non-terminal residue" evidence="8">
    <location>
        <position position="1"/>
    </location>
</feature>
<accession>A0AAV1RZ70</accession>
<feature type="non-terminal residue" evidence="8">
    <location>
        <position position="98"/>
    </location>
</feature>
<evidence type="ECO:0000256" key="1">
    <source>
        <dbReference type="ARBA" id="ARBA00022679"/>
    </source>
</evidence>